<accession>A0ACC2KAU9</accession>
<sequence>MRTPAALSIPFYASLLESSSSAKTIQRLHAQLLTLGIAYHDFIRAKLVSSYALCGRMRDATHIFSRTNRRTTFLYNSIIKGYASLNLFHLSLRTYLLMLQHGKPPDRRTLPSVLKSCAGLPSLHLGRQVHVAVLVRGLSSDTATSNSLISMYAKSGDLASARHLFDGMLERNSITWSAIIAGYGSHGLSREALGLFDEMLDAGELPDGVTFTAVLTACSRGGMVEMGWRVWEMMEGRFGVRPGLEHYTCMVDMLGRLGRVEEAEAFIEGMDEKPDGAVWGALLGACKMHGKLDVAERVAERLYGKSDVSCSFKFLDGKRTREQKFQSSVHFNSVFCDVSFESSNKELNGKMEIHHF</sequence>
<protein>
    <submittedName>
        <fullName evidence="1">Uncharacterized protein</fullName>
    </submittedName>
</protein>
<comment type="caution">
    <text evidence="1">The sequence shown here is derived from an EMBL/GenBank/DDBJ whole genome shotgun (WGS) entry which is preliminary data.</text>
</comment>
<proteinExistence type="predicted"/>
<keyword evidence="2" id="KW-1185">Reference proteome</keyword>
<organism evidence="1 2">
    <name type="scientific">Persea americana</name>
    <name type="common">Avocado</name>
    <dbReference type="NCBI Taxonomy" id="3435"/>
    <lineage>
        <taxon>Eukaryota</taxon>
        <taxon>Viridiplantae</taxon>
        <taxon>Streptophyta</taxon>
        <taxon>Embryophyta</taxon>
        <taxon>Tracheophyta</taxon>
        <taxon>Spermatophyta</taxon>
        <taxon>Magnoliopsida</taxon>
        <taxon>Magnoliidae</taxon>
        <taxon>Laurales</taxon>
        <taxon>Lauraceae</taxon>
        <taxon>Persea</taxon>
    </lineage>
</organism>
<dbReference type="EMBL" id="CM056812">
    <property type="protein sequence ID" value="KAJ8618077.1"/>
    <property type="molecule type" value="Genomic_DNA"/>
</dbReference>
<dbReference type="Proteomes" id="UP001234297">
    <property type="component" value="Chromosome 4"/>
</dbReference>
<name>A0ACC2KAU9_PERAE</name>
<reference evidence="1 2" key="1">
    <citation type="journal article" date="2022" name="Hortic Res">
        <title>A haplotype resolved chromosomal level avocado genome allows analysis of novel avocado genes.</title>
        <authorList>
            <person name="Nath O."/>
            <person name="Fletcher S.J."/>
            <person name="Hayward A."/>
            <person name="Shaw L.M."/>
            <person name="Masouleh A.K."/>
            <person name="Furtado A."/>
            <person name="Henry R.J."/>
            <person name="Mitter N."/>
        </authorList>
    </citation>
    <scope>NUCLEOTIDE SEQUENCE [LARGE SCALE GENOMIC DNA]</scope>
    <source>
        <strain evidence="2">cv. Hass</strain>
    </source>
</reference>
<evidence type="ECO:0000313" key="1">
    <source>
        <dbReference type="EMBL" id="KAJ8618077.1"/>
    </source>
</evidence>
<gene>
    <name evidence="1" type="ORF">MRB53_014263</name>
</gene>
<evidence type="ECO:0000313" key="2">
    <source>
        <dbReference type="Proteomes" id="UP001234297"/>
    </source>
</evidence>